<gene>
    <name evidence="10" type="ORF">ASPVEDRAFT_154056</name>
</gene>
<dbReference type="GO" id="GO:0008270">
    <property type="term" value="F:zinc ion binding"/>
    <property type="evidence" value="ECO:0007669"/>
    <property type="project" value="UniProtKB-KW"/>
</dbReference>
<feature type="domain" description="C2H2-type" evidence="9">
    <location>
        <begin position="37"/>
        <end position="64"/>
    </location>
</feature>
<dbReference type="InterPro" id="IPR036236">
    <property type="entry name" value="Znf_C2H2_sf"/>
</dbReference>
<sequence>MRNHDVAARKCANCHRVFSKVEHLRRHQRAHTGERPFKCKHCGRKYARSDVLNRHVRHHHADSTDRNEASQSPVESQDVRQANKTSRLNFNYDDADSGSRSPSNDSPTAHDTSTAEEPNSATLPIQHLNNREWDDVRSEVLQDMNSSYSGNLDGMIHAGHDLPGIDIGHIPESTSLSNPHLEFNPNETVLDMPLLAPTAPAAPANYNMGDLFHTNVDMEFGSLLDGLQLTPPRSGDQEPRDPPKTNISNEQFEQVRRLWPTRRRAATLSPTPVCWDDVLLHPEDNVFSPTSLTALATLDSSSQPESSWGFTGACRARLAESLYRNYLPHTEHPMQSVPPSPSDGLREDGLPPTYIIDLCLDLYFHRFMVHLPFVHPATFNASTTPSLLLFPMCVVGMMVLNRGMAHKVIAQHLPGAVQNCRAELATTALRHCPAPALLTVLASACLLLFIAASTPEMAFEEQRQALYEETLSLARDRGLFRRPTYNSAVIEAVHDRDVTWKAWARIQSAQRLAGCLILADVYSSQMLNVVPMLSPRELEIPLLGDDSLFTLPNVERWTLLIGPDSPWSSIPSAPARLDYPPALTGFGVQIVLAVTWIRILKCQRSPGSSAQAMCEPWTSNPSLPSRLSDTDHLSSISPSLTLILKAYGAVLKSGNSNSLILWHYLGLSLTTDLSVIEDAAGRNGPDAAKAAVDTLRLWAKGPAARRACLHAMQALLAISDHRQGDGIMLHTEMTIFNAALVLGFYLLTAPSFDQDNSAPHYDLFDPVDWGQVANLGLTMPNDLPAQADSLSPSPSAASSAAVSFIRDGGPVSFRGAAYRNPYGAARRTFMNFAAHLEEVGKWNVREYCKVLHIISDTLFEIDTANING</sequence>
<evidence type="ECO:0000256" key="5">
    <source>
        <dbReference type="ARBA" id="ARBA00022833"/>
    </source>
</evidence>
<dbReference type="PROSITE" id="PS00028">
    <property type="entry name" value="ZINC_FINGER_C2H2_1"/>
    <property type="match status" value="2"/>
</dbReference>
<dbReference type="AlphaFoldDB" id="A0A1L9PWN4"/>
<keyword evidence="5" id="KW-0862">Zinc</keyword>
<dbReference type="Gene3D" id="3.30.160.60">
    <property type="entry name" value="Classic Zinc Finger"/>
    <property type="match status" value="2"/>
</dbReference>
<dbReference type="PANTHER" id="PTHR40626">
    <property type="entry name" value="MIP31509P"/>
    <property type="match status" value="1"/>
</dbReference>
<keyword evidence="4 7" id="KW-0863">Zinc-finger</keyword>
<reference evidence="11" key="1">
    <citation type="journal article" date="2017" name="Genome Biol.">
        <title>Comparative genomics reveals high biological diversity and specific adaptations in the industrially and medically important fungal genus Aspergillus.</title>
        <authorList>
            <person name="de Vries R.P."/>
            <person name="Riley R."/>
            <person name="Wiebenga A."/>
            <person name="Aguilar-Osorio G."/>
            <person name="Amillis S."/>
            <person name="Uchima C.A."/>
            <person name="Anderluh G."/>
            <person name="Asadollahi M."/>
            <person name="Askin M."/>
            <person name="Barry K."/>
            <person name="Battaglia E."/>
            <person name="Bayram O."/>
            <person name="Benocci T."/>
            <person name="Braus-Stromeyer S.A."/>
            <person name="Caldana C."/>
            <person name="Canovas D."/>
            <person name="Cerqueira G.C."/>
            <person name="Chen F."/>
            <person name="Chen W."/>
            <person name="Choi C."/>
            <person name="Clum A."/>
            <person name="Dos Santos R.A."/>
            <person name="Damasio A.R."/>
            <person name="Diallinas G."/>
            <person name="Emri T."/>
            <person name="Fekete E."/>
            <person name="Flipphi M."/>
            <person name="Freyberg S."/>
            <person name="Gallo A."/>
            <person name="Gournas C."/>
            <person name="Habgood R."/>
            <person name="Hainaut M."/>
            <person name="Harispe M.L."/>
            <person name="Henrissat B."/>
            <person name="Hilden K.S."/>
            <person name="Hope R."/>
            <person name="Hossain A."/>
            <person name="Karabika E."/>
            <person name="Karaffa L."/>
            <person name="Karanyi Z."/>
            <person name="Krasevec N."/>
            <person name="Kuo A."/>
            <person name="Kusch H."/>
            <person name="LaButti K."/>
            <person name="Lagendijk E.L."/>
            <person name="Lapidus A."/>
            <person name="Levasseur A."/>
            <person name="Lindquist E."/>
            <person name="Lipzen A."/>
            <person name="Logrieco A.F."/>
            <person name="MacCabe A."/>
            <person name="Maekelae M.R."/>
            <person name="Malavazi I."/>
            <person name="Melin P."/>
            <person name="Meyer V."/>
            <person name="Mielnichuk N."/>
            <person name="Miskei M."/>
            <person name="Molnar A.P."/>
            <person name="Mule G."/>
            <person name="Ngan C.Y."/>
            <person name="Orejas M."/>
            <person name="Orosz E."/>
            <person name="Ouedraogo J.P."/>
            <person name="Overkamp K.M."/>
            <person name="Park H.-S."/>
            <person name="Perrone G."/>
            <person name="Piumi F."/>
            <person name="Punt P.J."/>
            <person name="Ram A.F."/>
            <person name="Ramon A."/>
            <person name="Rauscher S."/>
            <person name="Record E."/>
            <person name="Riano-Pachon D.M."/>
            <person name="Robert V."/>
            <person name="Roehrig J."/>
            <person name="Ruller R."/>
            <person name="Salamov A."/>
            <person name="Salih N.S."/>
            <person name="Samson R.A."/>
            <person name="Sandor E."/>
            <person name="Sanguinetti M."/>
            <person name="Schuetze T."/>
            <person name="Sepcic K."/>
            <person name="Shelest E."/>
            <person name="Sherlock G."/>
            <person name="Sophianopoulou V."/>
            <person name="Squina F.M."/>
            <person name="Sun H."/>
            <person name="Susca A."/>
            <person name="Todd R.B."/>
            <person name="Tsang A."/>
            <person name="Unkles S.E."/>
            <person name="van de Wiele N."/>
            <person name="van Rossen-Uffink D."/>
            <person name="Oliveira J.V."/>
            <person name="Vesth T.C."/>
            <person name="Visser J."/>
            <person name="Yu J.-H."/>
            <person name="Zhou M."/>
            <person name="Andersen M.R."/>
            <person name="Archer D.B."/>
            <person name="Baker S.E."/>
            <person name="Benoit I."/>
            <person name="Brakhage A.A."/>
            <person name="Braus G.H."/>
            <person name="Fischer R."/>
            <person name="Frisvad J.C."/>
            <person name="Goldman G.H."/>
            <person name="Houbraken J."/>
            <person name="Oakley B."/>
            <person name="Pocsi I."/>
            <person name="Scazzocchio C."/>
            <person name="Seiboth B."/>
            <person name="vanKuyk P.A."/>
            <person name="Wortman J."/>
            <person name="Dyer P.S."/>
            <person name="Grigoriev I.V."/>
        </authorList>
    </citation>
    <scope>NUCLEOTIDE SEQUENCE [LARGE SCALE GENOMIC DNA]</scope>
    <source>
        <strain evidence="11">CBS 583.65</strain>
    </source>
</reference>
<evidence type="ECO:0000313" key="11">
    <source>
        <dbReference type="Proteomes" id="UP000184073"/>
    </source>
</evidence>
<dbReference type="RefSeq" id="XP_040671711.1">
    <property type="nucleotide sequence ID" value="XM_040808392.1"/>
</dbReference>
<name>A0A1L9PWN4_ASPVE</name>
<dbReference type="PANTHER" id="PTHR40626:SF7">
    <property type="entry name" value="TRANSCRIPTION FACTOR, PUTATIVE (AFU_ORTHOLOGUE AFUA_1G04110)-RELATED"/>
    <property type="match status" value="1"/>
</dbReference>
<dbReference type="EMBL" id="KV878134">
    <property type="protein sequence ID" value="OJJ05949.1"/>
    <property type="molecule type" value="Genomic_DNA"/>
</dbReference>
<keyword evidence="11" id="KW-1185">Reference proteome</keyword>
<dbReference type="Pfam" id="PF04082">
    <property type="entry name" value="Fungal_trans"/>
    <property type="match status" value="1"/>
</dbReference>
<dbReference type="PROSITE" id="PS50157">
    <property type="entry name" value="ZINC_FINGER_C2H2_2"/>
    <property type="match status" value="2"/>
</dbReference>
<comment type="subcellular location">
    <subcellularLocation>
        <location evidence="1">Nucleus</location>
    </subcellularLocation>
</comment>
<feature type="domain" description="C2H2-type" evidence="9">
    <location>
        <begin position="9"/>
        <end position="36"/>
    </location>
</feature>
<dbReference type="OrthoDB" id="10018191at2759"/>
<dbReference type="GO" id="GO:0000981">
    <property type="term" value="F:DNA-binding transcription factor activity, RNA polymerase II-specific"/>
    <property type="evidence" value="ECO:0007669"/>
    <property type="project" value="InterPro"/>
</dbReference>
<dbReference type="GO" id="GO:0000978">
    <property type="term" value="F:RNA polymerase II cis-regulatory region sequence-specific DNA binding"/>
    <property type="evidence" value="ECO:0007669"/>
    <property type="project" value="InterPro"/>
</dbReference>
<evidence type="ECO:0000256" key="2">
    <source>
        <dbReference type="ARBA" id="ARBA00022723"/>
    </source>
</evidence>
<keyword evidence="6" id="KW-0539">Nucleus</keyword>
<dbReference type="CDD" id="cd12148">
    <property type="entry name" value="fungal_TF_MHR"/>
    <property type="match status" value="1"/>
</dbReference>
<organism evidence="10 11">
    <name type="scientific">Aspergillus versicolor CBS 583.65</name>
    <dbReference type="NCBI Taxonomy" id="1036611"/>
    <lineage>
        <taxon>Eukaryota</taxon>
        <taxon>Fungi</taxon>
        <taxon>Dikarya</taxon>
        <taxon>Ascomycota</taxon>
        <taxon>Pezizomycotina</taxon>
        <taxon>Eurotiomycetes</taxon>
        <taxon>Eurotiomycetidae</taxon>
        <taxon>Eurotiales</taxon>
        <taxon>Aspergillaceae</taxon>
        <taxon>Aspergillus</taxon>
        <taxon>Aspergillus subgen. Nidulantes</taxon>
    </lineage>
</organism>
<dbReference type="FunFam" id="3.30.160.60:FF:002343">
    <property type="entry name" value="Zinc finger protein 33A"/>
    <property type="match status" value="1"/>
</dbReference>
<dbReference type="InterPro" id="IPR007219">
    <property type="entry name" value="XnlR_reg_dom"/>
</dbReference>
<feature type="compositionally biased region" description="Polar residues" evidence="8">
    <location>
        <begin position="69"/>
        <end position="89"/>
    </location>
</feature>
<keyword evidence="3" id="KW-0677">Repeat</keyword>
<feature type="compositionally biased region" description="Polar residues" evidence="8">
    <location>
        <begin position="98"/>
        <end position="123"/>
    </location>
</feature>
<dbReference type="Proteomes" id="UP000184073">
    <property type="component" value="Unassembled WGS sequence"/>
</dbReference>
<evidence type="ECO:0000256" key="4">
    <source>
        <dbReference type="ARBA" id="ARBA00022771"/>
    </source>
</evidence>
<feature type="region of interest" description="Disordered" evidence="8">
    <location>
        <begin position="225"/>
        <end position="254"/>
    </location>
</feature>
<keyword evidence="2" id="KW-0479">Metal-binding</keyword>
<evidence type="ECO:0000259" key="9">
    <source>
        <dbReference type="PROSITE" id="PS50157"/>
    </source>
</evidence>
<dbReference type="GO" id="GO:0005634">
    <property type="term" value="C:nucleus"/>
    <property type="evidence" value="ECO:0007669"/>
    <property type="project" value="UniProtKB-SubCell"/>
</dbReference>
<feature type="region of interest" description="Disordered" evidence="8">
    <location>
        <begin position="50"/>
        <end position="130"/>
    </location>
</feature>
<dbReference type="InterPro" id="IPR013087">
    <property type="entry name" value="Znf_C2H2_type"/>
</dbReference>
<dbReference type="Pfam" id="PF00096">
    <property type="entry name" value="zf-C2H2"/>
    <property type="match status" value="1"/>
</dbReference>
<dbReference type="VEuPathDB" id="FungiDB:ASPVEDRAFT_154056"/>
<evidence type="ECO:0000256" key="3">
    <source>
        <dbReference type="ARBA" id="ARBA00022737"/>
    </source>
</evidence>
<dbReference type="GO" id="GO:0000785">
    <property type="term" value="C:chromatin"/>
    <property type="evidence" value="ECO:0007669"/>
    <property type="project" value="TreeGrafter"/>
</dbReference>
<evidence type="ECO:0000313" key="10">
    <source>
        <dbReference type="EMBL" id="OJJ05949.1"/>
    </source>
</evidence>
<evidence type="ECO:0000256" key="8">
    <source>
        <dbReference type="SAM" id="MobiDB-lite"/>
    </source>
</evidence>
<dbReference type="GO" id="GO:0006351">
    <property type="term" value="P:DNA-templated transcription"/>
    <property type="evidence" value="ECO:0007669"/>
    <property type="project" value="InterPro"/>
</dbReference>
<dbReference type="InterPro" id="IPR051059">
    <property type="entry name" value="VerF-like"/>
</dbReference>
<dbReference type="GeneID" id="63723903"/>
<proteinExistence type="predicted"/>
<dbReference type="SUPFAM" id="SSF57667">
    <property type="entry name" value="beta-beta-alpha zinc fingers"/>
    <property type="match status" value="1"/>
</dbReference>
<evidence type="ECO:0000256" key="7">
    <source>
        <dbReference type="PROSITE-ProRule" id="PRU00042"/>
    </source>
</evidence>
<protein>
    <recommendedName>
        <fullName evidence="9">C2H2-type domain-containing protein</fullName>
    </recommendedName>
</protein>
<dbReference type="STRING" id="1036611.A0A1L9PWN4"/>
<evidence type="ECO:0000256" key="6">
    <source>
        <dbReference type="ARBA" id="ARBA00023242"/>
    </source>
</evidence>
<dbReference type="SMART" id="SM00355">
    <property type="entry name" value="ZnF_C2H2"/>
    <property type="match status" value="2"/>
</dbReference>
<accession>A0A1L9PWN4</accession>
<evidence type="ECO:0000256" key="1">
    <source>
        <dbReference type="ARBA" id="ARBA00004123"/>
    </source>
</evidence>